<proteinExistence type="predicted"/>
<sequence>MTSLVSFNSTVHVSFYKSNVSVLTVEKQNEVFIKQQNATLSFTNVRFSFDELTAPAFLCDKDSSLTLTDTSFNHTTPALTSPFIDSVGPLVFVKNLVFLQPIALDTTPFIRLVRAEKDASFSYLDTATLLAGPLNTPFIVCEGATTFTMDNLKLNSSFLNSASFISAKDFTITLKLNQIQLLSTANGAFLNLEDGSVRIQIDTCQSCSGVQGGLVHCRNSNVTAENWRPSSCSAAKGGVLYARDSNVKFSSGNFSNCHADEGGVAYIIASQATISMISLVSNSAKRGGVFWVDFGTNSALSVSLRSSTVTTNSASDVDERGIDFGKGGVIFVKGTTSSPNPLNLNGSHFEENTAEYGNDVFVEETVLGETGSDLLKSCGGDSYSRFPHLEIENHNGDKDELARISHFISYPTLRIATSASSQGVDTCRWTGQYCKTLVYALHYLQTTAPNGSLFQRQFLNATGYLMYSLSLSADYKTKEGVVFTIDDESRLTVVKVKFSLTPLHQVMKVSSKDGQVSMQDCVVYSESDVTISKSPIFSVGSSLILNYTKFSPTLTTSITTISVPLVHFTPTPSGEDELGSGSCHINNCSLTNLTLKGQSFKQQIQPSHWQSNLNPTDLSYFVGEDVSMDESDKWRTGSLVYWIISPSLDVLIDSDENAVDHPNCGSSTFKCTTLDSAFKSAGLNELSTLSLSCIQTSALPLPESAIEIMNEEKKRYLSEFRACSDGPCPSRVETFDSRGFHRSLAQPS</sequence>
<evidence type="ECO:0000313" key="1">
    <source>
        <dbReference type="EMBL" id="KAK2944911.1"/>
    </source>
</evidence>
<evidence type="ECO:0000313" key="2">
    <source>
        <dbReference type="Proteomes" id="UP001281761"/>
    </source>
</evidence>
<name>A0ABQ9WZF6_9EUKA</name>
<protein>
    <recommendedName>
        <fullName evidence="3">Right handed beta helix domain-containing protein</fullName>
    </recommendedName>
</protein>
<dbReference type="Proteomes" id="UP001281761">
    <property type="component" value="Unassembled WGS sequence"/>
</dbReference>
<dbReference type="EMBL" id="JARBJD010000279">
    <property type="protein sequence ID" value="KAK2944911.1"/>
    <property type="molecule type" value="Genomic_DNA"/>
</dbReference>
<gene>
    <name evidence="1" type="ORF">BLNAU_20154</name>
</gene>
<evidence type="ECO:0008006" key="3">
    <source>
        <dbReference type="Google" id="ProtNLM"/>
    </source>
</evidence>
<dbReference type="InterPro" id="IPR011050">
    <property type="entry name" value="Pectin_lyase_fold/virulence"/>
</dbReference>
<accession>A0ABQ9WZF6</accession>
<keyword evidence="2" id="KW-1185">Reference proteome</keyword>
<comment type="caution">
    <text evidence="1">The sequence shown here is derived from an EMBL/GenBank/DDBJ whole genome shotgun (WGS) entry which is preliminary data.</text>
</comment>
<organism evidence="1 2">
    <name type="scientific">Blattamonas nauphoetae</name>
    <dbReference type="NCBI Taxonomy" id="2049346"/>
    <lineage>
        <taxon>Eukaryota</taxon>
        <taxon>Metamonada</taxon>
        <taxon>Preaxostyla</taxon>
        <taxon>Oxymonadida</taxon>
        <taxon>Blattamonas</taxon>
    </lineage>
</organism>
<dbReference type="SUPFAM" id="SSF51126">
    <property type="entry name" value="Pectin lyase-like"/>
    <property type="match status" value="1"/>
</dbReference>
<reference evidence="1 2" key="1">
    <citation type="journal article" date="2022" name="bioRxiv">
        <title>Genomics of Preaxostyla Flagellates Illuminates Evolutionary Transitions and the Path Towards Mitochondrial Loss.</title>
        <authorList>
            <person name="Novak L.V.F."/>
            <person name="Treitli S.C."/>
            <person name="Pyrih J."/>
            <person name="Halakuc P."/>
            <person name="Pipaliya S.V."/>
            <person name="Vacek V."/>
            <person name="Brzon O."/>
            <person name="Soukal P."/>
            <person name="Eme L."/>
            <person name="Dacks J.B."/>
            <person name="Karnkowska A."/>
            <person name="Elias M."/>
            <person name="Hampl V."/>
        </authorList>
    </citation>
    <scope>NUCLEOTIDE SEQUENCE [LARGE SCALE GENOMIC DNA]</scope>
    <source>
        <strain evidence="1">NAU3</strain>
        <tissue evidence="1">Gut</tissue>
    </source>
</reference>